<keyword evidence="2" id="KW-1133">Transmembrane helix</keyword>
<dbReference type="RefSeq" id="WP_194425151.1">
    <property type="nucleotide sequence ID" value="NZ_BAAAPT010000001.1"/>
</dbReference>
<reference evidence="3 4" key="1">
    <citation type="submission" date="2023-10" db="EMBL/GenBank/DDBJ databases">
        <title>Microbacterium xanthum sp. nov., isolated from seaweed.</title>
        <authorList>
            <person name="Lee S.D."/>
        </authorList>
    </citation>
    <scope>NUCLEOTIDE SEQUENCE [LARGE SCALE GENOMIC DNA]</scope>
    <source>
        <strain evidence="3 4">KCTC 19124</strain>
    </source>
</reference>
<comment type="caution">
    <text evidence="3">The sequence shown here is derived from an EMBL/GenBank/DDBJ whole genome shotgun (WGS) entry which is preliminary data.</text>
</comment>
<feature type="transmembrane region" description="Helical" evidence="2">
    <location>
        <begin position="77"/>
        <end position="103"/>
    </location>
</feature>
<organism evidence="3 4">
    <name type="scientific">Microbacterium aquimaris</name>
    <dbReference type="NCBI Taxonomy" id="459816"/>
    <lineage>
        <taxon>Bacteria</taxon>
        <taxon>Bacillati</taxon>
        <taxon>Actinomycetota</taxon>
        <taxon>Actinomycetes</taxon>
        <taxon>Micrococcales</taxon>
        <taxon>Microbacteriaceae</taxon>
        <taxon>Microbacterium</taxon>
    </lineage>
</organism>
<evidence type="ECO:0000313" key="3">
    <source>
        <dbReference type="EMBL" id="MDZ8161662.1"/>
    </source>
</evidence>
<keyword evidence="4" id="KW-1185">Reference proteome</keyword>
<dbReference type="EMBL" id="JAWJYN010000001">
    <property type="protein sequence ID" value="MDZ8161662.1"/>
    <property type="molecule type" value="Genomic_DNA"/>
</dbReference>
<accession>A0ABU5N6D8</accession>
<feature type="transmembrane region" description="Helical" evidence="2">
    <location>
        <begin position="109"/>
        <end position="134"/>
    </location>
</feature>
<proteinExistence type="predicted"/>
<dbReference type="Pfam" id="PF14110">
    <property type="entry name" value="DUF4282"/>
    <property type="match status" value="1"/>
</dbReference>
<dbReference type="Proteomes" id="UP001291912">
    <property type="component" value="Unassembled WGS sequence"/>
</dbReference>
<evidence type="ECO:0000256" key="1">
    <source>
        <dbReference type="SAM" id="MobiDB-lite"/>
    </source>
</evidence>
<feature type="compositionally biased region" description="Pro residues" evidence="1">
    <location>
        <begin position="1"/>
        <end position="36"/>
    </location>
</feature>
<name>A0ABU5N6D8_9MICO</name>
<protein>
    <submittedName>
        <fullName evidence="3">DUF4282 domain-containing protein</fullName>
    </submittedName>
</protein>
<gene>
    <name evidence="3" type="ORF">R2Q92_07395</name>
</gene>
<sequence>MSDQTPPPADPAGHPPAPPRPPQPAPGAQTPPPSGPPAGGAQSGHAPKPSTSFGQGFFGALFDITFRTFITRRLATVFYVVGLVVIAIAFLGYLIAGLVAGFGAMRFDVATGILLLLGTLVLVPVLSFLAVIVLRFWIEAVVALIAVAENTGRTAENTESV</sequence>
<feature type="region of interest" description="Disordered" evidence="1">
    <location>
        <begin position="1"/>
        <end position="48"/>
    </location>
</feature>
<dbReference type="InterPro" id="IPR025557">
    <property type="entry name" value="DUF4282"/>
</dbReference>
<keyword evidence="2" id="KW-0812">Transmembrane</keyword>
<evidence type="ECO:0000256" key="2">
    <source>
        <dbReference type="SAM" id="Phobius"/>
    </source>
</evidence>
<keyword evidence="2" id="KW-0472">Membrane</keyword>
<evidence type="ECO:0000313" key="4">
    <source>
        <dbReference type="Proteomes" id="UP001291912"/>
    </source>
</evidence>